<keyword evidence="3" id="KW-1185">Reference proteome</keyword>
<evidence type="ECO:0000313" key="2">
    <source>
        <dbReference type="EMBL" id="QWG04349.1"/>
    </source>
</evidence>
<dbReference type="RefSeq" id="WP_215585909.1">
    <property type="nucleotide sequence ID" value="NZ_CP076133.1"/>
</dbReference>
<keyword evidence="1" id="KW-1133">Transmembrane helix</keyword>
<dbReference type="AlphaFoldDB" id="A0AAX1N9Y2"/>
<protein>
    <recommendedName>
        <fullName evidence="4">Lipopolysaccharide biosynthesis protein</fullName>
    </recommendedName>
</protein>
<proteinExistence type="predicted"/>
<evidence type="ECO:0000256" key="1">
    <source>
        <dbReference type="SAM" id="Phobius"/>
    </source>
</evidence>
<feature type="transmembrane region" description="Helical" evidence="1">
    <location>
        <begin position="460"/>
        <end position="483"/>
    </location>
</feature>
<dbReference type="PANTHER" id="PTHR32309:SF31">
    <property type="entry name" value="CAPSULAR EXOPOLYSACCHARIDE FAMILY"/>
    <property type="match status" value="1"/>
</dbReference>
<gene>
    <name evidence="2" type="ORF">KMW28_25995</name>
</gene>
<dbReference type="KEGG" id="fya:KMW28_25995"/>
<name>A0AAX1N9Y2_9BACT</name>
<dbReference type="PANTHER" id="PTHR32309">
    <property type="entry name" value="TYROSINE-PROTEIN KINASE"/>
    <property type="match status" value="1"/>
</dbReference>
<reference evidence="2 3" key="1">
    <citation type="submission" date="2021-05" db="EMBL/GenBank/DDBJ databases">
        <title>Comparative genomic studies on the polysaccharide-degrading batcterial strains of the Flammeovirga genus.</title>
        <authorList>
            <person name="Zewei F."/>
            <person name="Zheng Z."/>
            <person name="Yu L."/>
            <person name="Ruyue G."/>
            <person name="Yanhong M."/>
            <person name="Yuanyuan C."/>
            <person name="Jingyan G."/>
            <person name="Wenjun H."/>
        </authorList>
    </citation>
    <scope>NUCLEOTIDE SEQUENCE [LARGE SCALE GENOMIC DNA]</scope>
    <source>
        <strain evidence="2 3">NBRC:100898</strain>
    </source>
</reference>
<accession>A0AAX1N9Y2</accession>
<dbReference type="EMBL" id="CP076133">
    <property type="protein sequence ID" value="QWG04349.1"/>
    <property type="molecule type" value="Genomic_DNA"/>
</dbReference>
<dbReference type="Proteomes" id="UP000678679">
    <property type="component" value="Chromosome 2"/>
</dbReference>
<keyword evidence="1" id="KW-0472">Membrane</keyword>
<evidence type="ECO:0000313" key="3">
    <source>
        <dbReference type="Proteomes" id="UP000678679"/>
    </source>
</evidence>
<feature type="transmembrane region" description="Helical" evidence="1">
    <location>
        <begin position="15"/>
        <end position="34"/>
    </location>
</feature>
<evidence type="ECO:0008006" key="4">
    <source>
        <dbReference type="Google" id="ProtNLM"/>
    </source>
</evidence>
<dbReference type="InterPro" id="IPR050445">
    <property type="entry name" value="Bact_polysacc_biosynth/exp"/>
</dbReference>
<sequence>MQNLIYILKTTVKNIHLWMGIPVIVCVILFNTMSDFKMYESKAKLQFELNTDGSLSLTSKSLQLFEIGLMFTDLLEIARIKRVMENLQLNILIHSFKTDKLYKINLINDLYTKEELISRAEYLLENFQTLNMQRPIDVVINNTMIKNNLGVEDLSKRFSISRIGSSKYINVSVEDKDPYAAKFIIDILTKAWIKEYRYEVKQRYKDKSESIAASCDRAHDELLMLYDSLRDFQRDQNVIDIEATKKFIIDRSAELKKEISKGKKELASDKSSIDFLGNTLENKKDFGFKSESDEIHLSIMQLKDSLRKLQQEREYNAYNLEKLPSDYLDRIDAKISRIEIRINAQLSKSISSTTYDPSLTKQSIVNKYIQDQINYVKLEASVKTLENELYELNNRSRNNIEIIANIVKLEGQIETKEKYYLNLLEKKHFAELLEKESGNNLFVVENANFPIKPKSSKRGLIIVGASMGSMILILVIVVLRIIFDAKHHLPFQIEKESKIPIIASIYLLPHLDYLRRFKPKFVSKLQVWRQEYKRKQVHSQNIDSRKYLRRLILDLDDNGKNIISFVGARSNHVTLHTLLELQRMFDRTNLKSLIIYNDWFTPLPKTGNDFKRLEFKNRDQFTESGILDLSQEEVSPYDLLLPDDWFKLLVKLRKQYNYIMIITPPTHKSTIWHEWLNLTSDVFYVYELHETFDEEDAKNQDYLIEQHCNIFGGLLTSTVK</sequence>
<keyword evidence="1" id="KW-0812">Transmembrane</keyword>
<organism evidence="2 3">
    <name type="scientific">Flammeovirga yaeyamensis</name>
    <dbReference type="NCBI Taxonomy" id="367791"/>
    <lineage>
        <taxon>Bacteria</taxon>
        <taxon>Pseudomonadati</taxon>
        <taxon>Bacteroidota</taxon>
        <taxon>Cytophagia</taxon>
        <taxon>Cytophagales</taxon>
        <taxon>Flammeovirgaceae</taxon>
        <taxon>Flammeovirga</taxon>
    </lineage>
</organism>